<dbReference type="AlphaFoldDB" id="A0A6G1E3B3"/>
<sequence length="139" mass="14635">MARRAMGIGRRRPRREGWLEDEVAAEIYSRGGGGVLTGGPWDNGVGSSVGPAVCRVWWRTAEKAGTTRGVGGVHGAWAVGQDMGGRGVRGPGGGKGMRRRRAQAGVARTVAAAGGIRDLCPRRGYSKATRHGRAWGRQS</sequence>
<protein>
    <recommendedName>
        <fullName evidence="4">DUF834 domain-containing protein</fullName>
    </recommendedName>
</protein>
<evidence type="ECO:0008006" key="4">
    <source>
        <dbReference type="Google" id="ProtNLM"/>
    </source>
</evidence>
<evidence type="ECO:0000313" key="3">
    <source>
        <dbReference type="Proteomes" id="UP000479710"/>
    </source>
</evidence>
<organism evidence="2 3">
    <name type="scientific">Oryza meyeriana var. granulata</name>
    <dbReference type="NCBI Taxonomy" id="110450"/>
    <lineage>
        <taxon>Eukaryota</taxon>
        <taxon>Viridiplantae</taxon>
        <taxon>Streptophyta</taxon>
        <taxon>Embryophyta</taxon>
        <taxon>Tracheophyta</taxon>
        <taxon>Spermatophyta</taxon>
        <taxon>Magnoliopsida</taxon>
        <taxon>Liliopsida</taxon>
        <taxon>Poales</taxon>
        <taxon>Poaceae</taxon>
        <taxon>BOP clade</taxon>
        <taxon>Oryzoideae</taxon>
        <taxon>Oryzeae</taxon>
        <taxon>Oryzinae</taxon>
        <taxon>Oryza</taxon>
        <taxon>Oryza meyeriana</taxon>
    </lineage>
</organism>
<gene>
    <name evidence="2" type="ORF">E2562_028269</name>
</gene>
<feature type="region of interest" description="Disordered" evidence="1">
    <location>
        <begin position="67"/>
        <end position="102"/>
    </location>
</feature>
<evidence type="ECO:0000256" key="1">
    <source>
        <dbReference type="SAM" id="MobiDB-lite"/>
    </source>
</evidence>
<accession>A0A6G1E3B3</accession>
<proteinExistence type="predicted"/>
<evidence type="ECO:0000313" key="2">
    <source>
        <dbReference type="EMBL" id="KAF0919046.1"/>
    </source>
</evidence>
<feature type="compositionally biased region" description="Gly residues" evidence="1">
    <location>
        <begin position="82"/>
        <end position="95"/>
    </location>
</feature>
<keyword evidence="3" id="KW-1185">Reference proteome</keyword>
<dbReference type="Proteomes" id="UP000479710">
    <property type="component" value="Unassembled WGS sequence"/>
</dbReference>
<comment type="caution">
    <text evidence="2">The sequence shown here is derived from an EMBL/GenBank/DDBJ whole genome shotgun (WGS) entry which is preliminary data.</text>
</comment>
<name>A0A6G1E3B3_9ORYZ</name>
<reference evidence="2 3" key="1">
    <citation type="submission" date="2019-11" db="EMBL/GenBank/DDBJ databases">
        <title>Whole genome sequence of Oryza granulata.</title>
        <authorList>
            <person name="Li W."/>
        </authorList>
    </citation>
    <scope>NUCLEOTIDE SEQUENCE [LARGE SCALE GENOMIC DNA]</scope>
    <source>
        <strain evidence="3">cv. Menghai</strain>
        <tissue evidence="2">Leaf</tissue>
    </source>
</reference>
<dbReference type="EMBL" id="SPHZ02000005">
    <property type="protein sequence ID" value="KAF0919046.1"/>
    <property type="molecule type" value="Genomic_DNA"/>
</dbReference>